<sequence length="69" mass="7643">MGLISGRGPSPDSKHSHRRHEVVRFFPPPRFSSLFIAWGLILLAAFRALYLSRCRSAETAGSCRISSIA</sequence>
<keyword evidence="1" id="KW-0812">Transmembrane</keyword>
<feature type="transmembrane region" description="Helical" evidence="1">
    <location>
        <begin position="31"/>
        <end position="50"/>
    </location>
</feature>
<name>A0A319DHE4_9EURO</name>
<evidence type="ECO:0000256" key="1">
    <source>
        <dbReference type="SAM" id="Phobius"/>
    </source>
</evidence>
<evidence type="ECO:0000313" key="3">
    <source>
        <dbReference type="Proteomes" id="UP000247810"/>
    </source>
</evidence>
<organism evidence="2 3">
    <name type="scientific">Aspergillus ellipticus CBS 707.79</name>
    <dbReference type="NCBI Taxonomy" id="1448320"/>
    <lineage>
        <taxon>Eukaryota</taxon>
        <taxon>Fungi</taxon>
        <taxon>Dikarya</taxon>
        <taxon>Ascomycota</taxon>
        <taxon>Pezizomycotina</taxon>
        <taxon>Eurotiomycetes</taxon>
        <taxon>Eurotiomycetidae</taxon>
        <taxon>Eurotiales</taxon>
        <taxon>Aspergillaceae</taxon>
        <taxon>Aspergillus</taxon>
        <taxon>Aspergillus subgen. Circumdati</taxon>
    </lineage>
</organism>
<keyword evidence="3" id="KW-1185">Reference proteome</keyword>
<keyword evidence="1" id="KW-1133">Transmembrane helix</keyword>
<dbReference type="EMBL" id="KZ825832">
    <property type="protein sequence ID" value="PYH96886.1"/>
    <property type="molecule type" value="Genomic_DNA"/>
</dbReference>
<evidence type="ECO:0000313" key="2">
    <source>
        <dbReference type="EMBL" id="PYH96886.1"/>
    </source>
</evidence>
<reference evidence="2 3" key="1">
    <citation type="submission" date="2018-02" db="EMBL/GenBank/DDBJ databases">
        <title>The genomes of Aspergillus section Nigri reveals drivers in fungal speciation.</title>
        <authorList>
            <consortium name="DOE Joint Genome Institute"/>
            <person name="Vesth T.C."/>
            <person name="Nybo J."/>
            <person name="Theobald S."/>
            <person name="Brandl J."/>
            <person name="Frisvad J.C."/>
            <person name="Nielsen K.F."/>
            <person name="Lyhne E.K."/>
            <person name="Kogle M.E."/>
            <person name="Kuo A."/>
            <person name="Riley R."/>
            <person name="Clum A."/>
            <person name="Nolan M."/>
            <person name="Lipzen A."/>
            <person name="Salamov A."/>
            <person name="Henrissat B."/>
            <person name="Wiebenga A."/>
            <person name="De vries R.P."/>
            <person name="Grigoriev I.V."/>
            <person name="Mortensen U.H."/>
            <person name="Andersen M.R."/>
            <person name="Baker S.E."/>
        </authorList>
    </citation>
    <scope>NUCLEOTIDE SEQUENCE [LARGE SCALE GENOMIC DNA]</scope>
    <source>
        <strain evidence="2 3">CBS 707.79</strain>
    </source>
</reference>
<protein>
    <submittedName>
        <fullName evidence="2">Uncharacterized protein</fullName>
    </submittedName>
</protein>
<dbReference type="VEuPathDB" id="FungiDB:BO71DRAFT_427654"/>
<gene>
    <name evidence="2" type="ORF">BO71DRAFT_427654</name>
</gene>
<dbReference type="Proteomes" id="UP000247810">
    <property type="component" value="Unassembled WGS sequence"/>
</dbReference>
<accession>A0A319DHE4</accession>
<keyword evidence="1" id="KW-0472">Membrane</keyword>
<proteinExistence type="predicted"/>
<dbReference type="AlphaFoldDB" id="A0A319DHE4"/>